<evidence type="ECO:0000259" key="1">
    <source>
        <dbReference type="PROSITE" id="PS50089"/>
    </source>
</evidence>
<proteinExistence type="predicted"/>
<dbReference type="InterPro" id="IPR001841">
    <property type="entry name" value="Znf_RING"/>
</dbReference>
<dbReference type="AlphaFoldDB" id="A0A6C0ENM1"/>
<protein>
    <recommendedName>
        <fullName evidence="1">RING-type domain-containing protein</fullName>
    </recommendedName>
</protein>
<organism evidence="2">
    <name type="scientific">viral metagenome</name>
    <dbReference type="NCBI Taxonomy" id="1070528"/>
    <lineage>
        <taxon>unclassified sequences</taxon>
        <taxon>metagenomes</taxon>
        <taxon>organismal metagenomes</taxon>
    </lineage>
</organism>
<dbReference type="PROSITE" id="PS50089">
    <property type="entry name" value="ZF_RING_2"/>
    <property type="match status" value="1"/>
</dbReference>
<accession>A0A6C0ENM1</accession>
<evidence type="ECO:0000313" key="2">
    <source>
        <dbReference type="EMBL" id="QHT30598.1"/>
    </source>
</evidence>
<feature type="domain" description="RING-type" evidence="1">
    <location>
        <begin position="8"/>
        <end position="56"/>
    </location>
</feature>
<reference evidence="2" key="1">
    <citation type="journal article" date="2020" name="Nature">
        <title>Giant virus diversity and host interactions through global metagenomics.</title>
        <authorList>
            <person name="Schulz F."/>
            <person name="Roux S."/>
            <person name="Paez-Espino D."/>
            <person name="Jungbluth S."/>
            <person name="Walsh D.A."/>
            <person name="Denef V.J."/>
            <person name="McMahon K.D."/>
            <person name="Konstantinidis K.T."/>
            <person name="Eloe-Fadrosh E.A."/>
            <person name="Kyrpides N.C."/>
            <person name="Woyke T."/>
        </authorList>
    </citation>
    <scope>NUCLEOTIDE SEQUENCE</scope>
    <source>
        <strain evidence="2">GVMAG-M-3300009151-35</strain>
    </source>
</reference>
<dbReference type="EMBL" id="MN738903">
    <property type="protein sequence ID" value="QHT30598.1"/>
    <property type="molecule type" value="Genomic_DNA"/>
</dbReference>
<sequence>MNNDGCECVICLDDIVNIKNNCKICNNSICNNCYFKMIDRTYDINNDIIYTCPFCKNDNYKKWKDIDTTVIVDYFSANEYEHKKEIIKFRNIIYDRDNEIIRLRNIIKLKKKEIDENKELIDSQSNIINNIILNLPKPPEAVKKLKYQEFYKITYRNLRNSETTISPQEAMKSVSVLWREYKKSFEVV</sequence>
<name>A0A6C0ENM1_9ZZZZ</name>